<evidence type="ECO:0000313" key="3">
    <source>
        <dbReference type="Proteomes" id="UP001474181"/>
    </source>
</evidence>
<sequence>MNRLRTLAIAAAPGVLLIGLAIPAPAAPAPKAPTTPNASCYTPRADQVLTAQEGIKLANACKAQKSGDPSWHWMGNYGSVYDVVNVANSRGVGAGGLVTIPNASGGGLIPTFMYY</sequence>
<keyword evidence="1" id="KW-0732">Signal</keyword>
<evidence type="ECO:0000313" key="2">
    <source>
        <dbReference type="EMBL" id="MER7181260.1"/>
    </source>
</evidence>
<dbReference type="RefSeq" id="WP_350781940.1">
    <property type="nucleotide sequence ID" value="NZ_JBEPEK010000110.1"/>
</dbReference>
<organism evidence="2 3">
    <name type="scientific">Streptomyces hyaluromycini</name>
    <dbReference type="NCBI Taxonomy" id="1377993"/>
    <lineage>
        <taxon>Bacteria</taxon>
        <taxon>Bacillati</taxon>
        <taxon>Actinomycetota</taxon>
        <taxon>Actinomycetes</taxon>
        <taxon>Kitasatosporales</taxon>
        <taxon>Streptomycetaceae</taxon>
        <taxon>Streptomyces</taxon>
    </lineage>
</organism>
<dbReference type="Proteomes" id="UP001474181">
    <property type="component" value="Unassembled WGS sequence"/>
</dbReference>
<comment type="caution">
    <text evidence="2">The sequence shown here is derived from an EMBL/GenBank/DDBJ whole genome shotgun (WGS) entry which is preliminary data.</text>
</comment>
<feature type="chain" id="PRO_5046082352" evidence="1">
    <location>
        <begin position="27"/>
        <end position="115"/>
    </location>
</feature>
<protein>
    <submittedName>
        <fullName evidence="2">Uncharacterized protein</fullName>
    </submittedName>
</protein>
<feature type="signal peptide" evidence="1">
    <location>
        <begin position="1"/>
        <end position="26"/>
    </location>
</feature>
<evidence type="ECO:0000256" key="1">
    <source>
        <dbReference type="SAM" id="SignalP"/>
    </source>
</evidence>
<accession>A0ABV1WWZ6</accession>
<gene>
    <name evidence="2" type="ORF">ABT404_17555</name>
</gene>
<reference evidence="2 3" key="1">
    <citation type="submission" date="2024-06" db="EMBL/GenBank/DDBJ databases">
        <title>The Natural Products Discovery Center: Release of the First 8490 Sequenced Strains for Exploring Actinobacteria Biosynthetic Diversity.</title>
        <authorList>
            <person name="Kalkreuter E."/>
            <person name="Kautsar S.A."/>
            <person name="Yang D."/>
            <person name="Bader C.D."/>
            <person name="Teijaro C.N."/>
            <person name="Fluegel L."/>
            <person name="Davis C.M."/>
            <person name="Simpson J.R."/>
            <person name="Lauterbach L."/>
            <person name="Steele A.D."/>
            <person name="Gui C."/>
            <person name="Meng S."/>
            <person name="Li G."/>
            <person name="Viehrig K."/>
            <person name="Ye F."/>
            <person name="Su P."/>
            <person name="Kiefer A.F."/>
            <person name="Nichols A."/>
            <person name="Cepeda A.J."/>
            <person name="Yan W."/>
            <person name="Fan B."/>
            <person name="Jiang Y."/>
            <person name="Adhikari A."/>
            <person name="Zheng C.-J."/>
            <person name="Schuster L."/>
            <person name="Cowan T.M."/>
            <person name="Smanski M.J."/>
            <person name="Chevrette M.G."/>
            <person name="De Carvalho L.P.S."/>
            <person name="Shen B."/>
        </authorList>
    </citation>
    <scope>NUCLEOTIDE SEQUENCE [LARGE SCALE GENOMIC DNA]</scope>
    <source>
        <strain evidence="2 3">NPDC000234</strain>
    </source>
</reference>
<name>A0ABV1WWZ6_9ACTN</name>
<keyword evidence="3" id="KW-1185">Reference proteome</keyword>
<dbReference type="EMBL" id="JBEPEK010000110">
    <property type="protein sequence ID" value="MER7181260.1"/>
    <property type="molecule type" value="Genomic_DNA"/>
</dbReference>
<proteinExistence type="predicted"/>